<comment type="catalytic activity">
    <reaction evidence="4">
        <text>(6S)-5-formyl-5,6,7,8-tetrahydrofolate + ATP = (6R)-5,10-methenyltetrahydrofolate + ADP + phosphate</text>
        <dbReference type="Rhea" id="RHEA:10488"/>
        <dbReference type="ChEBI" id="CHEBI:30616"/>
        <dbReference type="ChEBI" id="CHEBI:43474"/>
        <dbReference type="ChEBI" id="CHEBI:57455"/>
        <dbReference type="ChEBI" id="CHEBI:57457"/>
        <dbReference type="ChEBI" id="CHEBI:456216"/>
        <dbReference type="EC" id="6.3.3.2"/>
    </reaction>
</comment>
<sequence>MLDRQSLREMARRHRQALSPSQQQQAAMQLKARFMQHPKVQDADTLALYLAMDGELSTQPCIQWCWEMGKQVCLPVLHPVHAGHLLFLAYEPDTPMQHNRFGIPEPRLDSRLVVPLDKIALIFTPLVAFDRQGNRLGMGGGFYDRTLSQWHQHQQGPYPIGLAHDCQRVEQIPAEAWDVPLPEVLTPSHHWLWQP</sequence>
<dbReference type="SUPFAM" id="SSF100950">
    <property type="entry name" value="NagB/RpiA/CoA transferase-like"/>
    <property type="match status" value="1"/>
</dbReference>
<proteinExistence type="inferred from homology"/>
<comment type="cofactor">
    <cofactor evidence="4">
        <name>Mg(2+)</name>
        <dbReference type="ChEBI" id="CHEBI:18420"/>
    </cofactor>
</comment>
<gene>
    <name evidence="6" type="ORF">GCM10023095_11220</name>
</gene>
<dbReference type="RefSeq" id="WP_345010903.1">
    <property type="nucleotide sequence ID" value="NZ_BAABFC010000009.1"/>
</dbReference>
<dbReference type="EMBL" id="BAABFC010000009">
    <property type="protein sequence ID" value="GAA4496379.1"/>
    <property type="molecule type" value="Genomic_DNA"/>
</dbReference>
<keyword evidence="4" id="KW-0479">Metal-binding</keyword>
<dbReference type="InterPro" id="IPR037171">
    <property type="entry name" value="NagB/RpiA_transferase-like"/>
</dbReference>
<name>A0ABP8Q377_9GAMM</name>
<evidence type="ECO:0000256" key="5">
    <source>
        <dbReference type="SAM" id="MobiDB-lite"/>
    </source>
</evidence>
<dbReference type="Proteomes" id="UP001501321">
    <property type="component" value="Unassembled WGS sequence"/>
</dbReference>
<feature type="region of interest" description="Disordered" evidence="5">
    <location>
        <begin position="1"/>
        <end position="22"/>
    </location>
</feature>
<reference evidence="7" key="1">
    <citation type="journal article" date="2019" name="Int. J. Syst. Evol. Microbiol.">
        <title>The Global Catalogue of Microorganisms (GCM) 10K type strain sequencing project: providing services to taxonomists for standard genome sequencing and annotation.</title>
        <authorList>
            <consortium name="The Broad Institute Genomics Platform"/>
            <consortium name="The Broad Institute Genome Sequencing Center for Infectious Disease"/>
            <person name="Wu L."/>
            <person name="Ma J."/>
        </authorList>
    </citation>
    <scope>NUCLEOTIDE SEQUENCE [LARGE SCALE GENOMIC DNA]</scope>
    <source>
        <strain evidence="7">JCM 32226</strain>
    </source>
</reference>
<dbReference type="NCBIfam" id="TIGR02727">
    <property type="entry name" value="MTHFS_bact"/>
    <property type="match status" value="1"/>
</dbReference>
<dbReference type="Gene3D" id="3.40.50.10420">
    <property type="entry name" value="NagB/RpiA/CoA transferase-like"/>
    <property type="match status" value="1"/>
</dbReference>
<keyword evidence="2 4" id="KW-0547">Nucleotide-binding</keyword>
<dbReference type="PANTHER" id="PTHR23407:SF1">
    <property type="entry name" value="5-FORMYLTETRAHYDROFOLATE CYCLO-LIGASE"/>
    <property type="match status" value="1"/>
</dbReference>
<dbReference type="InterPro" id="IPR002698">
    <property type="entry name" value="FTHF_cligase"/>
</dbReference>
<keyword evidence="7" id="KW-1185">Reference proteome</keyword>
<keyword evidence="4" id="KW-0460">Magnesium</keyword>
<evidence type="ECO:0000313" key="6">
    <source>
        <dbReference type="EMBL" id="GAA4496379.1"/>
    </source>
</evidence>
<dbReference type="PIRSF" id="PIRSF006806">
    <property type="entry name" value="FTHF_cligase"/>
    <property type="match status" value="1"/>
</dbReference>
<accession>A0ABP8Q377</accession>
<evidence type="ECO:0000256" key="3">
    <source>
        <dbReference type="ARBA" id="ARBA00022840"/>
    </source>
</evidence>
<comment type="caution">
    <text evidence="6">The sequence shown here is derived from an EMBL/GenBank/DDBJ whole genome shotgun (WGS) entry which is preliminary data.</text>
</comment>
<dbReference type="InterPro" id="IPR024185">
    <property type="entry name" value="FTHF_cligase-like_sf"/>
</dbReference>
<comment type="similarity">
    <text evidence="1 4">Belongs to the 5-formyltetrahydrofolate cyclo-ligase family.</text>
</comment>
<keyword evidence="3 4" id="KW-0067">ATP-binding</keyword>
<dbReference type="Pfam" id="PF01812">
    <property type="entry name" value="5-FTHF_cyc-lig"/>
    <property type="match status" value="1"/>
</dbReference>
<organism evidence="6 7">
    <name type="scientific">Pseudaeromonas paramecii</name>
    <dbReference type="NCBI Taxonomy" id="2138166"/>
    <lineage>
        <taxon>Bacteria</taxon>
        <taxon>Pseudomonadati</taxon>
        <taxon>Pseudomonadota</taxon>
        <taxon>Gammaproteobacteria</taxon>
        <taxon>Aeromonadales</taxon>
        <taxon>Aeromonadaceae</taxon>
        <taxon>Pseudaeromonas</taxon>
    </lineage>
</organism>
<protein>
    <recommendedName>
        <fullName evidence="4">5-formyltetrahydrofolate cyclo-ligase</fullName>
        <ecNumber evidence="4">6.3.3.2</ecNumber>
    </recommendedName>
</protein>
<evidence type="ECO:0000256" key="4">
    <source>
        <dbReference type="RuleBase" id="RU361279"/>
    </source>
</evidence>
<dbReference type="PANTHER" id="PTHR23407">
    <property type="entry name" value="ATPASE INHIBITOR/5-FORMYLTETRAHYDROFOLATE CYCLO-LIGASE"/>
    <property type="match status" value="1"/>
</dbReference>
<evidence type="ECO:0000256" key="2">
    <source>
        <dbReference type="ARBA" id="ARBA00022741"/>
    </source>
</evidence>
<feature type="compositionally biased region" description="Basic and acidic residues" evidence="5">
    <location>
        <begin position="1"/>
        <end position="10"/>
    </location>
</feature>
<evidence type="ECO:0000256" key="1">
    <source>
        <dbReference type="ARBA" id="ARBA00010638"/>
    </source>
</evidence>
<evidence type="ECO:0000313" key="7">
    <source>
        <dbReference type="Proteomes" id="UP001501321"/>
    </source>
</evidence>
<dbReference type="EC" id="6.3.3.2" evidence="4"/>